<comment type="caution">
    <text evidence="1">The sequence shown here is derived from an EMBL/GenBank/DDBJ whole genome shotgun (WGS) entry which is preliminary data.</text>
</comment>
<dbReference type="AlphaFoldDB" id="A0AAW0LXA6"/>
<dbReference type="PANTHER" id="PTHR47926:SF469">
    <property type="entry name" value="DYW DOMAIN-CONTAINING PROTEIN"/>
    <property type="match status" value="1"/>
</dbReference>
<gene>
    <name evidence="1" type="primary">PCMP-H76_0</name>
    <name evidence="1" type="ORF">CFP56_026386</name>
</gene>
<dbReference type="PANTHER" id="PTHR47926">
    <property type="entry name" value="PENTATRICOPEPTIDE REPEAT-CONTAINING PROTEIN"/>
    <property type="match status" value="1"/>
</dbReference>
<dbReference type="InterPro" id="IPR011990">
    <property type="entry name" value="TPR-like_helical_dom_sf"/>
</dbReference>
<reference evidence="1 2" key="1">
    <citation type="journal article" date="2018" name="Sci. Data">
        <title>The draft genome sequence of cork oak.</title>
        <authorList>
            <person name="Ramos A.M."/>
            <person name="Usie A."/>
            <person name="Barbosa P."/>
            <person name="Barros P.M."/>
            <person name="Capote T."/>
            <person name="Chaves I."/>
            <person name="Simoes F."/>
            <person name="Abreu I."/>
            <person name="Carrasquinho I."/>
            <person name="Faro C."/>
            <person name="Guimaraes J.B."/>
            <person name="Mendonca D."/>
            <person name="Nobrega F."/>
            <person name="Rodrigues L."/>
            <person name="Saibo N.J.M."/>
            <person name="Varela M.C."/>
            <person name="Egas C."/>
            <person name="Matos J."/>
            <person name="Miguel C.M."/>
            <person name="Oliveira M.M."/>
            <person name="Ricardo C.P."/>
            <person name="Goncalves S."/>
        </authorList>
    </citation>
    <scope>NUCLEOTIDE SEQUENCE [LARGE SCALE GENOMIC DNA]</scope>
    <source>
        <strain evidence="2">cv. HL8</strain>
    </source>
</reference>
<proteinExistence type="predicted"/>
<accession>A0AAW0LXA6</accession>
<dbReference type="EMBL" id="PKMF04000042">
    <property type="protein sequence ID" value="KAK7855832.1"/>
    <property type="molecule type" value="Genomic_DNA"/>
</dbReference>
<organism evidence="1 2">
    <name type="scientific">Quercus suber</name>
    <name type="common">Cork oak</name>
    <dbReference type="NCBI Taxonomy" id="58331"/>
    <lineage>
        <taxon>Eukaryota</taxon>
        <taxon>Viridiplantae</taxon>
        <taxon>Streptophyta</taxon>
        <taxon>Embryophyta</taxon>
        <taxon>Tracheophyta</taxon>
        <taxon>Spermatophyta</taxon>
        <taxon>Magnoliopsida</taxon>
        <taxon>eudicotyledons</taxon>
        <taxon>Gunneridae</taxon>
        <taxon>Pentapetalae</taxon>
        <taxon>rosids</taxon>
        <taxon>fabids</taxon>
        <taxon>Fagales</taxon>
        <taxon>Fagaceae</taxon>
        <taxon>Quercus</taxon>
    </lineage>
</organism>
<dbReference type="InterPro" id="IPR046960">
    <property type="entry name" value="PPR_At4g14850-like_plant"/>
</dbReference>
<name>A0AAW0LXA6_QUESU</name>
<dbReference type="Gene3D" id="1.25.40.10">
    <property type="entry name" value="Tetratricopeptide repeat domain"/>
    <property type="match status" value="1"/>
</dbReference>
<sequence length="84" mass="9320">MVDLLGHAGLLDQAYQLIMSMGVKPDLTMWRTTLGAYRIHGHVTLAEQVIEHLVELKAQEGGLCLLLSIYHSAGNLEKIETFCL</sequence>
<evidence type="ECO:0000313" key="2">
    <source>
        <dbReference type="Proteomes" id="UP000237347"/>
    </source>
</evidence>
<evidence type="ECO:0000313" key="1">
    <source>
        <dbReference type="EMBL" id="KAK7855832.1"/>
    </source>
</evidence>
<dbReference type="Proteomes" id="UP000237347">
    <property type="component" value="Unassembled WGS sequence"/>
</dbReference>
<dbReference type="GO" id="GO:0009451">
    <property type="term" value="P:RNA modification"/>
    <property type="evidence" value="ECO:0007669"/>
    <property type="project" value="InterPro"/>
</dbReference>
<keyword evidence="2" id="KW-1185">Reference proteome</keyword>
<protein>
    <submittedName>
        <fullName evidence="1">Pentatricopeptide repeat-containing protein</fullName>
    </submittedName>
</protein>
<dbReference type="GO" id="GO:0003723">
    <property type="term" value="F:RNA binding"/>
    <property type="evidence" value="ECO:0007669"/>
    <property type="project" value="InterPro"/>
</dbReference>